<reference evidence="1" key="1">
    <citation type="journal article" date="2021" name="PeerJ">
        <title>Extensive microbial diversity within the chicken gut microbiome revealed by metagenomics and culture.</title>
        <authorList>
            <person name="Gilroy R."/>
            <person name="Ravi A."/>
            <person name="Getino M."/>
            <person name="Pursley I."/>
            <person name="Horton D.L."/>
            <person name="Alikhan N.F."/>
            <person name="Baker D."/>
            <person name="Gharbi K."/>
            <person name="Hall N."/>
            <person name="Watson M."/>
            <person name="Adriaenssens E.M."/>
            <person name="Foster-Nyarko E."/>
            <person name="Jarju S."/>
            <person name="Secka A."/>
            <person name="Antonio M."/>
            <person name="Oren A."/>
            <person name="Chaudhuri R.R."/>
            <person name="La Ragione R."/>
            <person name="Hildebrand F."/>
            <person name="Pallen M.J."/>
        </authorList>
    </citation>
    <scope>NUCLEOTIDE SEQUENCE</scope>
    <source>
        <strain evidence="1">4100</strain>
    </source>
</reference>
<reference evidence="1" key="2">
    <citation type="submission" date="2021-09" db="EMBL/GenBank/DDBJ databases">
        <authorList>
            <person name="Gilroy R."/>
        </authorList>
    </citation>
    <scope>NUCLEOTIDE SEQUENCE</scope>
    <source>
        <strain evidence="1">4100</strain>
    </source>
</reference>
<accession>A0A4Q0UAV4</accession>
<evidence type="ECO:0000313" key="1">
    <source>
        <dbReference type="EMBL" id="HJE40079.1"/>
    </source>
</evidence>
<dbReference type="EMBL" id="DYXT01000053">
    <property type="protein sequence ID" value="HJE40079.1"/>
    <property type="molecule type" value="Genomic_DNA"/>
</dbReference>
<comment type="caution">
    <text evidence="1">The sequence shown here is derived from an EMBL/GenBank/DDBJ whole genome shotgun (WGS) entry which is preliminary data.</text>
</comment>
<dbReference type="InterPro" id="IPR032265">
    <property type="entry name" value="DUF4831"/>
</dbReference>
<evidence type="ECO:0000313" key="2">
    <source>
        <dbReference type="Proteomes" id="UP000711407"/>
    </source>
</evidence>
<protein>
    <submittedName>
        <fullName evidence="1">DUF4831 family protein</fullName>
    </submittedName>
</protein>
<proteinExistence type="predicted"/>
<gene>
    <name evidence="1" type="ORF">K8V47_10040</name>
</gene>
<dbReference type="Pfam" id="PF16115">
    <property type="entry name" value="DUF4831"/>
    <property type="match status" value="1"/>
</dbReference>
<name>A0A4Q0UAV4_9BACT</name>
<dbReference type="AlphaFoldDB" id="A0A4Q0UAV4"/>
<organism evidence="1 2">
    <name type="scientific">Candidatus Amulumruptor caecigallinarius</name>
    <dbReference type="NCBI Taxonomy" id="2109911"/>
    <lineage>
        <taxon>Bacteria</taxon>
        <taxon>Pseudomonadati</taxon>
        <taxon>Bacteroidota</taxon>
        <taxon>Bacteroidia</taxon>
        <taxon>Bacteroidales</taxon>
        <taxon>Muribaculaceae</taxon>
        <taxon>Candidatus Amulumruptor</taxon>
    </lineage>
</organism>
<sequence>MSRNFIMPMAVMAMCVAASGPAHAQTTTKLTATKANDYGLVYTLPSAVINVTLEAERTESRPGELYNYASKYLKTSPIQSASQRWTLAGAELIQTAVPDDEQRYNVKFKNNSPVIIVVDSNNAPVSINDEGYAPSTPAKPTLEPKQPQPSILDSPAARQAMTEEMIQSTSTAKRAELAADKIFELRQNRNDIISGNADGMPKDGQAMQIALDNLAQQEEALTAMFTGVKISSSEIETYTFTPGEESQNVVIARISPVKGLLPADDLAGEPIYLNYKVISRGTIPLTDKGEEKRFPKGGVAYRIPGIAEISITYDGEELDKQTFQIPQLGVVFGMEPSMFSDKKAPGYAHFEPLTGAIKETGIVAQ</sequence>
<dbReference type="Proteomes" id="UP000711407">
    <property type="component" value="Unassembled WGS sequence"/>
</dbReference>